<organism evidence="1 2">
    <name type="scientific">Thalassotalea psychrophila</name>
    <dbReference type="NCBI Taxonomy" id="3065647"/>
    <lineage>
        <taxon>Bacteria</taxon>
        <taxon>Pseudomonadati</taxon>
        <taxon>Pseudomonadota</taxon>
        <taxon>Gammaproteobacteria</taxon>
        <taxon>Alteromonadales</taxon>
        <taxon>Colwelliaceae</taxon>
        <taxon>Thalassotalea</taxon>
    </lineage>
</organism>
<dbReference type="RefSeq" id="WP_348390160.1">
    <property type="nucleotide sequence ID" value="NZ_CP134145.1"/>
</dbReference>
<sequence>MNNQRVIPEKIKINLLYDYLELSAMNQAAKLEALISHSQDGGLLFTFNHPVRAIPVEIPIGDYDETGEYIPTRNEDIQCIFKPKSFTLNNYSIDEECTRIGQFEVNGVAFNIINKDKTDYGFYDVDLADVYVKKSDFIKFDGKSGDNVLSDLPVDLQPTRTNKACKLAPRQEVLKPSSRDQRYEFLKEWTQRTLPGVPFDKFIAAYDIELTKETFYKLLSNEYKKNHPNDSNIFIKGADDFYKDKRFTLKFKEGRRKNS</sequence>
<keyword evidence="2" id="KW-1185">Reference proteome</keyword>
<reference evidence="2" key="1">
    <citation type="submission" date="2023-09" db="EMBL/GenBank/DDBJ databases">
        <authorList>
            <person name="Li S."/>
            <person name="Li X."/>
            <person name="Zhang C."/>
            <person name="Zhao Z."/>
        </authorList>
    </citation>
    <scope>NUCLEOTIDE SEQUENCE [LARGE SCALE GENOMIC DNA]</scope>
    <source>
        <strain evidence="2">SQ149</strain>
    </source>
</reference>
<dbReference type="Proteomes" id="UP001258994">
    <property type="component" value="Chromosome"/>
</dbReference>
<name>A0ABY9TQJ3_9GAMM</name>
<evidence type="ECO:0000313" key="2">
    <source>
        <dbReference type="Proteomes" id="UP001258994"/>
    </source>
</evidence>
<proteinExistence type="predicted"/>
<gene>
    <name evidence="1" type="ORF">RGQ13_12910</name>
</gene>
<evidence type="ECO:0000313" key="1">
    <source>
        <dbReference type="EMBL" id="WNC71025.1"/>
    </source>
</evidence>
<accession>A0ABY9TQJ3</accession>
<protein>
    <submittedName>
        <fullName evidence="1">Uncharacterized protein</fullName>
    </submittedName>
</protein>
<dbReference type="EMBL" id="CP134145">
    <property type="protein sequence ID" value="WNC71025.1"/>
    <property type="molecule type" value="Genomic_DNA"/>
</dbReference>